<accession>A0A4Q9XXD2</accession>
<organism evidence="2 3">
    <name type="scientific">Lactiplantibacillus paraplantarum</name>
    <dbReference type="NCBI Taxonomy" id="60520"/>
    <lineage>
        <taxon>Bacteria</taxon>
        <taxon>Bacillati</taxon>
        <taxon>Bacillota</taxon>
        <taxon>Bacilli</taxon>
        <taxon>Lactobacillales</taxon>
        <taxon>Lactobacillaceae</taxon>
        <taxon>Lactiplantibacillus</taxon>
    </lineage>
</organism>
<evidence type="ECO:0000313" key="2">
    <source>
        <dbReference type="EMBL" id="TBX32147.1"/>
    </source>
</evidence>
<proteinExistence type="predicted"/>
<sequence length="165" mass="18740">MKAIMKWVWGLETEPDEVQAQELTVMNTKLLGVSMITNIVILLVSLIWDISKQQLSLPTLLICIMLIIISGYSIALTHSTMGHYVTDTEIGSDHEYREAMKHLELRTLLQTVVYLCIFTLLFVFGTSYILSEKPTFIDLIGAFVAAVVFGLFMFILNKSKIKRSY</sequence>
<feature type="transmembrane region" description="Helical" evidence="1">
    <location>
        <begin position="136"/>
        <end position="156"/>
    </location>
</feature>
<evidence type="ECO:0000313" key="3">
    <source>
        <dbReference type="Proteomes" id="UP000292648"/>
    </source>
</evidence>
<name>A0A4Q9XXD2_9LACO</name>
<dbReference type="EMBL" id="SEHH01000237">
    <property type="protein sequence ID" value="TBX32147.1"/>
    <property type="molecule type" value="Genomic_DNA"/>
</dbReference>
<dbReference type="Pfam" id="PF11683">
    <property type="entry name" value="DUF3278"/>
    <property type="match status" value="1"/>
</dbReference>
<feature type="transmembrane region" description="Helical" evidence="1">
    <location>
        <begin position="54"/>
        <end position="75"/>
    </location>
</feature>
<dbReference type="InterPro" id="IPR021697">
    <property type="entry name" value="DUF3278"/>
</dbReference>
<keyword evidence="1" id="KW-1133">Transmembrane helix</keyword>
<feature type="transmembrane region" description="Helical" evidence="1">
    <location>
        <begin position="30"/>
        <end position="48"/>
    </location>
</feature>
<feature type="transmembrane region" description="Helical" evidence="1">
    <location>
        <begin position="107"/>
        <end position="130"/>
    </location>
</feature>
<evidence type="ECO:0000256" key="1">
    <source>
        <dbReference type="SAM" id="Phobius"/>
    </source>
</evidence>
<reference evidence="2 3" key="1">
    <citation type="submission" date="2019-01" db="EMBL/GenBank/DDBJ databases">
        <title>Draft genome sequence of Lactobacillus paraplantarum OSY-TC318, a Producer of the novel lantibiotic Paraplantaracin TC318.</title>
        <authorList>
            <person name="Hussein W.E."/>
            <person name="Huang E."/>
            <person name="Yousef A.E."/>
        </authorList>
    </citation>
    <scope>NUCLEOTIDE SEQUENCE [LARGE SCALE GENOMIC DNA]</scope>
    <source>
        <strain evidence="2 3">OSY-TC318</strain>
    </source>
</reference>
<keyword evidence="1" id="KW-0812">Transmembrane</keyword>
<protein>
    <submittedName>
        <fullName evidence="2">DUF3278 domain-containing protein</fullName>
    </submittedName>
</protein>
<keyword evidence="1" id="KW-0472">Membrane</keyword>
<dbReference type="Proteomes" id="UP000292648">
    <property type="component" value="Unassembled WGS sequence"/>
</dbReference>
<comment type="caution">
    <text evidence="2">The sequence shown here is derived from an EMBL/GenBank/DDBJ whole genome shotgun (WGS) entry which is preliminary data.</text>
</comment>
<gene>
    <name evidence="2" type="ORF">EUZ87_17015</name>
</gene>
<dbReference type="AlphaFoldDB" id="A0A4Q9XXD2"/>